<dbReference type="PANTHER" id="PTHR42109">
    <property type="entry name" value="UNPLACED GENOMIC SCAFFOLD UM_SCAF_CONTIG_1.265, WHOLE GENOME SHOTGUN SEQUENCE"/>
    <property type="match status" value="1"/>
</dbReference>
<feature type="transmembrane region" description="Helical" evidence="2">
    <location>
        <begin position="150"/>
        <end position="168"/>
    </location>
</feature>
<organism evidence="4 5">
    <name type="scientific">Polychaeton citri CBS 116435</name>
    <dbReference type="NCBI Taxonomy" id="1314669"/>
    <lineage>
        <taxon>Eukaryota</taxon>
        <taxon>Fungi</taxon>
        <taxon>Dikarya</taxon>
        <taxon>Ascomycota</taxon>
        <taxon>Pezizomycotina</taxon>
        <taxon>Dothideomycetes</taxon>
        <taxon>Dothideomycetidae</taxon>
        <taxon>Capnodiales</taxon>
        <taxon>Capnodiaceae</taxon>
        <taxon>Polychaeton</taxon>
    </lineage>
</organism>
<reference evidence="4" key="1">
    <citation type="journal article" date="2020" name="Stud. Mycol.">
        <title>101 Dothideomycetes genomes: a test case for predicting lifestyles and emergence of pathogens.</title>
        <authorList>
            <person name="Haridas S."/>
            <person name="Albert R."/>
            <person name="Binder M."/>
            <person name="Bloem J."/>
            <person name="Labutti K."/>
            <person name="Salamov A."/>
            <person name="Andreopoulos B."/>
            <person name="Baker S."/>
            <person name="Barry K."/>
            <person name="Bills G."/>
            <person name="Bluhm B."/>
            <person name="Cannon C."/>
            <person name="Castanera R."/>
            <person name="Culley D."/>
            <person name="Daum C."/>
            <person name="Ezra D."/>
            <person name="Gonzalez J."/>
            <person name="Henrissat B."/>
            <person name="Kuo A."/>
            <person name="Liang C."/>
            <person name="Lipzen A."/>
            <person name="Lutzoni F."/>
            <person name="Magnuson J."/>
            <person name="Mondo S."/>
            <person name="Nolan M."/>
            <person name="Ohm R."/>
            <person name="Pangilinan J."/>
            <person name="Park H.-J."/>
            <person name="Ramirez L."/>
            <person name="Alfaro M."/>
            <person name="Sun H."/>
            <person name="Tritt A."/>
            <person name="Yoshinaga Y."/>
            <person name="Zwiers L.-H."/>
            <person name="Turgeon B."/>
            <person name="Goodwin S."/>
            <person name="Spatafora J."/>
            <person name="Crous P."/>
            <person name="Grigoriev I."/>
        </authorList>
    </citation>
    <scope>NUCLEOTIDE SEQUENCE</scope>
    <source>
        <strain evidence="4">CBS 116435</strain>
    </source>
</reference>
<sequence length="282" mass="30986">MSLTPKSDLSIAMLVFYCPALVLSSFIIFKHGLKRQLGWFYLVLLSLLRVIGSSTSIYMAVNNDYSSGLVETSIITSAVGTAPLISALLGFQNRVHDGMEPHGVSPSAFRMIQLLVLPGIILSIVGGTKLDDTDASDVHTGLDCLKASSIIFLVLYLVLAVICCYAIMRVRWVRDEEKPLMRACVLSLPFLLVRIVHTVCAGFSQPGDFFYFGNANVWAEAFMMFAMEAICVSLYAFAGLKTPKMEEKQLLEGDYEESSYGRMGNGVEMESQQTGHARHEGA</sequence>
<feature type="transmembrane region" description="Helical" evidence="2">
    <location>
        <begin position="41"/>
        <end position="61"/>
    </location>
</feature>
<dbReference type="InterPro" id="IPR056119">
    <property type="entry name" value="DUF7702"/>
</dbReference>
<gene>
    <name evidence="4" type="ORF">K431DRAFT_282056</name>
</gene>
<feature type="transmembrane region" description="Helical" evidence="2">
    <location>
        <begin position="73"/>
        <end position="91"/>
    </location>
</feature>
<dbReference type="Proteomes" id="UP000799441">
    <property type="component" value="Unassembled WGS sequence"/>
</dbReference>
<dbReference type="PANTHER" id="PTHR42109:SF2">
    <property type="entry name" value="INTEGRAL MEMBRANE PROTEIN"/>
    <property type="match status" value="1"/>
</dbReference>
<keyword evidence="2" id="KW-0812">Transmembrane</keyword>
<feature type="region of interest" description="Disordered" evidence="1">
    <location>
        <begin position="258"/>
        <end position="282"/>
    </location>
</feature>
<keyword evidence="5" id="KW-1185">Reference proteome</keyword>
<dbReference type="AlphaFoldDB" id="A0A9P4QEK7"/>
<feature type="domain" description="DUF7702" evidence="3">
    <location>
        <begin position="4"/>
        <end position="242"/>
    </location>
</feature>
<comment type="caution">
    <text evidence="4">The sequence shown here is derived from an EMBL/GenBank/DDBJ whole genome shotgun (WGS) entry which is preliminary data.</text>
</comment>
<evidence type="ECO:0000259" key="3">
    <source>
        <dbReference type="Pfam" id="PF24800"/>
    </source>
</evidence>
<keyword evidence="2" id="KW-0472">Membrane</keyword>
<keyword evidence="2" id="KW-1133">Transmembrane helix</keyword>
<proteinExistence type="predicted"/>
<feature type="transmembrane region" description="Helical" evidence="2">
    <location>
        <begin position="217"/>
        <end position="238"/>
    </location>
</feature>
<dbReference type="EMBL" id="MU003772">
    <property type="protein sequence ID" value="KAF2724208.1"/>
    <property type="molecule type" value="Genomic_DNA"/>
</dbReference>
<feature type="transmembrane region" description="Helical" evidence="2">
    <location>
        <begin position="180"/>
        <end position="197"/>
    </location>
</feature>
<dbReference type="Pfam" id="PF24800">
    <property type="entry name" value="DUF7702"/>
    <property type="match status" value="1"/>
</dbReference>
<evidence type="ECO:0000313" key="5">
    <source>
        <dbReference type="Proteomes" id="UP000799441"/>
    </source>
</evidence>
<accession>A0A9P4QEK7</accession>
<feature type="transmembrane region" description="Helical" evidence="2">
    <location>
        <begin position="112"/>
        <end position="130"/>
    </location>
</feature>
<evidence type="ECO:0000256" key="2">
    <source>
        <dbReference type="SAM" id="Phobius"/>
    </source>
</evidence>
<dbReference type="OrthoDB" id="2560628at2759"/>
<protein>
    <recommendedName>
        <fullName evidence="3">DUF7702 domain-containing protein</fullName>
    </recommendedName>
</protein>
<evidence type="ECO:0000313" key="4">
    <source>
        <dbReference type="EMBL" id="KAF2724208.1"/>
    </source>
</evidence>
<evidence type="ECO:0000256" key="1">
    <source>
        <dbReference type="SAM" id="MobiDB-lite"/>
    </source>
</evidence>
<feature type="transmembrane region" description="Helical" evidence="2">
    <location>
        <begin position="12"/>
        <end position="29"/>
    </location>
</feature>
<name>A0A9P4QEK7_9PEZI</name>